<dbReference type="InterPro" id="IPR023827">
    <property type="entry name" value="Peptidase_S8_Asp-AS"/>
</dbReference>
<dbReference type="Proteomes" id="UP001241605">
    <property type="component" value="Chromosome"/>
</dbReference>
<name>A0ABY8QK71_9RHOB</name>
<feature type="region of interest" description="Disordered" evidence="6">
    <location>
        <begin position="375"/>
        <end position="395"/>
    </location>
</feature>
<dbReference type="PANTHER" id="PTHR43806">
    <property type="entry name" value="PEPTIDASE S8"/>
    <property type="match status" value="1"/>
</dbReference>
<dbReference type="PRINTS" id="PR00723">
    <property type="entry name" value="SUBTILISIN"/>
</dbReference>
<feature type="domain" description="Peptidase S8/S53" evidence="7">
    <location>
        <begin position="100"/>
        <end position="370"/>
    </location>
</feature>
<dbReference type="PROSITE" id="PS51892">
    <property type="entry name" value="SUBTILASE"/>
    <property type="match status" value="1"/>
</dbReference>
<evidence type="ECO:0000256" key="1">
    <source>
        <dbReference type="ARBA" id="ARBA00011073"/>
    </source>
</evidence>
<protein>
    <submittedName>
        <fullName evidence="8">S8 family serine peptidase</fullName>
    </submittedName>
</protein>
<evidence type="ECO:0000313" key="8">
    <source>
        <dbReference type="EMBL" id="WGW04403.1"/>
    </source>
</evidence>
<dbReference type="RefSeq" id="WP_282301036.1">
    <property type="nucleotide sequence ID" value="NZ_CP124616.1"/>
</dbReference>
<evidence type="ECO:0000256" key="4">
    <source>
        <dbReference type="ARBA" id="ARBA00022825"/>
    </source>
</evidence>
<sequence length="395" mass="40799">MTRFIVLRDKSGNWQRPSVPTIAAIEPTRPGEAGQPDITMLDLDPRQLREASNDPSLLAMAPVVPTRLLAPEPLDDLRADELVPGWGQRAIGADRTHMTGKGARVAILDTGVATQHPCLEGVSLIAKDFTDLGIDDANGHGTHVAGTILGRDMGGIRIGVARGTDTLLVGKTLADTGHGTSDRFLAAVLWAQSQGADVIGFALSFDTAAHIEQLTAEGYPMTLATLAAVHANRGNLRIFESVLRMLDPATRPLMVGAVGNDCLRTISPEFETGPSAPAAARGVVSIGAVGPGDKGLVPAAFSNAGPTLVAPGVGIVSANASDGVRSMNGSSMALAHALGVAALLTQHLRADGQPVNAQSLSNALIRSATRDGLAPHLTPVDRGHGLVQAPRGPLD</sequence>
<feature type="active site" description="Charge relay system" evidence="5">
    <location>
        <position position="109"/>
    </location>
</feature>
<dbReference type="Pfam" id="PF00082">
    <property type="entry name" value="Peptidase_S8"/>
    <property type="match status" value="1"/>
</dbReference>
<keyword evidence="4 5" id="KW-0720">Serine protease</keyword>
<keyword evidence="2 5" id="KW-0645">Protease</keyword>
<comment type="similarity">
    <text evidence="1 5">Belongs to the peptidase S8 family.</text>
</comment>
<dbReference type="InterPro" id="IPR015500">
    <property type="entry name" value="Peptidase_S8_subtilisin-rel"/>
</dbReference>
<dbReference type="InterPro" id="IPR000209">
    <property type="entry name" value="Peptidase_S8/S53_dom"/>
</dbReference>
<dbReference type="Gene3D" id="3.40.50.200">
    <property type="entry name" value="Peptidase S8/S53 domain"/>
    <property type="match status" value="1"/>
</dbReference>
<dbReference type="InterPro" id="IPR036852">
    <property type="entry name" value="Peptidase_S8/S53_dom_sf"/>
</dbReference>
<dbReference type="SUPFAM" id="SSF52743">
    <property type="entry name" value="Subtilisin-like"/>
    <property type="match status" value="1"/>
</dbReference>
<evidence type="ECO:0000256" key="3">
    <source>
        <dbReference type="ARBA" id="ARBA00022801"/>
    </source>
</evidence>
<reference evidence="8 9" key="1">
    <citation type="submission" date="2023-05" db="EMBL/GenBank/DDBJ databases">
        <title>YMD87, complete Genome.</title>
        <authorList>
            <person name="Zhang J."/>
            <person name="Xu X."/>
        </authorList>
    </citation>
    <scope>NUCLEOTIDE SEQUENCE [LARGE SCALE GENOMIC DNA]</scope>
    <source>
        <strain evidence="8 9">YMD87</strain>
    </source>
</reference>
<evidence type="ECO:0000259" key="7">
    <source>
        <dbReference type="Pfam" id="PF00082"/>
    </source>
</evidence>
<dbReference type="InterPro" id="IPR022398">
    <property type="entry name" value="Peptidase_S8_His-AS"/>
</dbReference>
<dbReference type="PANTHER" id="PTHR43806:SF11">
    <property type="entry name" value="CEREVISIN-RELATED"/>
    <property type="match status" value="1"/>
</dbReference>
<organism evidence="8 9">
    <name type="scientific">Tropicibacter oceani</name>
    <dbReference type="NCBI Taxonomy" id="3058420"/>
    <lineage>
        <taxon>Bacteria</taxon>
        <taxon>Pseudomonadati</taxon>
        <taxon>Pseudomonadota</taxon>
        <taxon>Alphaproteobacteria</taxon>
        <taxon>Rhodobacterales</taxon>
        <taxon>Roseobacteraceae</taxon>
        <taxon>Tropicibacter</taxon>
    </lineage>
</organism>
<keyword evidence="3 5" id="KW-0378">Hydrolase</keyword>
<gene>
    <name evidence="8" type="ORF">QF118_02340</name>
</gene>
<evidence type="ECO:0000313" key="9">
    <source>
        <dbReference type="Proteomes" id="UP001241605"/>
    </source>
</evidence>
<keyword evidence="9" id="KW-1185">Reference proteome</keyword>
<evidence type="ECO:0000256" key="5">
    <source>
        <dbReference type="PROSITE-ProRule" id="PRU01240"/>
    </source>
</evidence>
<feature type="active site" description="Charge relay system" evidence="5">
    <location>
        <position position="140"/>
    </location>
</feature>
<proteinExistence type="inferred from homology"/>
<evidence type="ECO:0000256" key="2">
    <source>
        <dbReference type="ARBA" id="ARBA00022670"/>
    </source>
</evidence>
<feature type="active site" description="Charge relay system" evidence="5">
    <location>
        <position position="331"/>
    </location>
</feature>
<dbReference type="PROSITE" id="PS00136">
    <property type="entry name" value="SUBTILASE_ASP"/>
    <property type="match status" value="1"/>
</dbReference>
<dbReference type="PROSITE" id="PS00137">
    <property type="entry name" value="SUBTILASE_HIS"/>
    <property type="match status" value="1"/>
</dbReference>
<dbReference type="InterPro" id="IPR050131">
    <property type="entry name" value="Peptidase_S8_subtilisin-like"/>
</dbReference>
<dbReference type="EMBL" id="CP124616">
    <property type="protein sequence ID" value="WGW04403.1"/>
    <property type="molecule type" value="Genomic_DNA"/>
</dbReference>
<evidence type="ECO:0000256" key="6">
    <source>
        <dbReference type="SAM" id="MobiDB-lite"/>
    </source>
</evidence>
<accession>A0ABY8QK71</accession>